<dbReference type="Proteomes" id="UP000183812">
    <property type="component" value="Unassembled WGS sequence"/>
</dbReference>
<dbReference type="InterPro" id="IPR050932">
    <property type="entry name" value="TM2D1-3-like"/>
</dbReference>
<proteinExistence type="predicted"/>
<evidence type="ECO:0000313" key="7">
    <source>
        <dbReference type="Proteomes" id="UP000183812"/>
    </source>
</evidence>
<evidence type="ECO:0000259" key="5">
    <source>
        <dbReference type="Pfam" id="PF05154"/>
    </source>
</evidence>
<keyword evidence="4" id="KW-0472">Membrane</keyword>
<evidence type="ECO:0000256" key="2">
    <source>
        <dbReference type="ARBA" id="ARBA00022692"/>
    </source>
</evidence>
<sequence>MTLTTEQLILVEQRLANDKKSTLVAYLLWFFLGGFGVHRFYLGKTGSGAIMLVLMILGWLTAVIYIGIAFLLVVAIWMIVDAFLIPGMITENTAQQRLRLQLEMNAGMPGAAVPPMPVG</sequence>
<protein>
    <submittedName>
        <fullName evidence="6">TM2 domain-containing membrane protein YozV</fullName>
    </submittedName>
</protein>
<keyword evidence="3" id="KW-1133">Transmembrane helix</keyword>
<comment type="subcellular location">
    <subcellularLocation>
        <location evidence="1">Membrane</location>
        <topology evidence="1">Multi-pass membrane protein</topology>
    </subcellularLocation>
</comment>
<dbReference type="RefSeq" id="WP_055212871.1">
    <property type="nucleotide sequence ID" value="NZ_CP061202.1"/>
</dbReference>
<dbReference type="EMBL" id="FNAY01000001">
    <property type="protein sequence ID" value="SDE48584.1"/>
    <property type="molecule type" value="Genomic_DNA"/>
</dbReference>
<reference evidence="6 7" key="1">
    <citation type="submission" date="2016-10" db="EMBL/GenBank/DDBJ databases">
        <authorList>
            <person name="de Groot N.N."/>
        </authorList>
    </citation>
    <scope>NUCLEOTIDE SEQUENCE [LARGE SCALE GENOMIC DNA]</scope>
    <source>
        <strain evidence="7">DSM 938 / 37b4</strain>
    </source>
</reference>
<dbReference type="Pfam" id="PF05154">
    <property type="entry name" value="TM2"/>
    <property type="match status" value="1"/>
</dbReference>
<keyword evidence="2" id="KW-0812">Transmembrane</keyword>
<dbReference type="PANTHER" id="PTHR21016">
    <property type="entry name" value="BETA-AMYLOID BINDING PROTEIN-RELATED"/>
    <property type="match status" value="1"/>
</dbReference>
<dbReference type="GO" id="GO:0016020">
    <property type="term" value="C:membrane"/>
    <property type="evidence" value="ECO:0007669"/>
    <property type="project" value="UniProtKB-SubCell"/>
</dbReference>
<dbReference type="PANTHER" id="PTHR21016:SF25">
    <property type="entry name" value="TM2 DOMAIN-CONTAINING PROTEIN DDB_G0277895-RELATED"/>
    <property type="match status" value="1"/>
</dbReference>
<evidence type="ECO:0000256" key="1">
    <source>
        <dbReference type="ARBA" id="ARBA00004141"/>
    </source>
</evidence>
<dbReference type="OrthoDB" id="2004788at2"/>
<organism evidence="6 7">
    <name type="scientific">Rhodobacter capsulatus</name>
    <name type="common">Rhodopseudomonas capsulata</name>
    <dbReference type="NCBI Taxonomy" id="1061"/>
    <lineage>
        <taxon>Bacteria</taxon>
        <taxon>Pseudomonadati</taxon>
        <taxon>Pseudomonadota</taxon>
        <taxon>Alphaproteobacteria</taxon>
        <taxon>Rhodobacterales</taxon>
        <taxon>Rhodobacter group</taxon>
        <taxon>Rhodobacter</taxon>
    </lineage>
</organism>
<feature type="domain" description="TM2" evidence="5">
    <location>
        <begin position="19"/>
        <end position="67"/>
    </location>
</feature>
<evidence type="ECO:0000313" key="6">
    <source>
        <dbReference type="EMBL" id="SDE48584.1"/>
    </source>
</evidence>
<evidence type="ECO:0000256" key="3">
    <source>
        <dbReference type="ARBA" id="ARBA00022989"/>
    </source>
</evidence>
<dbReference type="InterPro" id="IPR007829">
    <property type="entry name" value="TM2"/>
</dbReference>
<dbReference type="AlphaFoldDB" id="A0A0Q0QMN3"/>
<evidence type="ECO:0000256" key="4">
    <source>
        <dbReference type="ARBA" id="ARBA00023136"/>
    </source>
</evidence>
<name>A0A0Q0QMN3_RHOCA</name>
<accession>A0A0Q0QMN3</accession>
<gene>
    <name evidence="6" type="ORF">SAMN04244550_00536</name>
</gene>